<dbReference type="SMART" id="SM00987">
    <property type="entry name" value="UreE_C"/>
    <property type="match status" value="1"/>
</dbReference>
<evidence type="ECO:0000256" key="1">
    <source>
        <dbReference type="ARBA" id="ARBA00022485"/>
    </source>
</evidence>
<dbReference type="SUPFAM" id="SSF52141">
    <property type="entry name" value="Uracil-DNA glycosylase-like"/>
    <property type="match status" value="1"/>
</dbReference>
<keyword evidence="4" id="KW-0378">Hydrolase</keyword>
<keyword evidence="7" id="KW-0234">DNA repair</keyword>
<evidence type="ECO:0000256" key="3">
    <source>
        <dbReference type="ARBA" id="ARBA00022763"/>
    </source>
</evidence>
<evidence type="ECO:0000256" key="4">
    <source>
        <dbReference type="ARBA" id="ARBA00022801"/>
    </source>
</evidence>
<keyword evidence="5" id="KW-0408">Iron</keyword>
<accession>A0A7C3YSS8</accession>
<organism evidence="9">
    <name type="scientific">candidate division WOR-3 bacterium</name>
    <dbReference type="NCBI Taxonomy" id="2052148"/>
    <lineage>
        <taxon>Bacteria</taxon>
        <taxon>Bacteria division WOR-3</taxon>
    </lineage>
</organism>
<evidence type="ECO:0000256" key="7">
    <source>
        <dbReference type="ARBA" id="ARBA00023204"/>
    </source>
</evidence>
<dbReference type="AlphaFoldDB" id="A0A7C3YSS8"/>
<protein>
    <submittedName>
        <fullName evidence="9">Uracil-DNA glycosylase</fullName>
    </submittedName>
</protein>
<dbReference type="EMBL" id="DTMQ01000031">
    <property type="protein sequence ID" value="HGE99313.1"/>
    <property type="molecule type" value="Genomic_DNA"/>
</dbReference>
<name>A0A7C3YSS8_UNCW3</name>
<keyword evidence="1" id="KW-0004">4Fe-4S</keyword>
<dbReference type="PANTHER" id="PTHR33693:SF1">
    <property type="entry name" value="TYPE-4 URACIL-DNA GLYCOSYLASE"/>
    <property type="match status" value="1"/>
</dbReference>
<feature type="domain" description="Uracil-DNA glycosylase-like" evidence="8">
    <location>
        <begin position="28"/>
        <end position="188"/>
    </location>
</feature>
<dbReference type="InterPro" id="IPR036895">
    <property type="entry name" value="Uracil-DNA_glycosylase-like_sf"/>
</dbReference>
<dbReference type="Pfam" id="PF03167">
    <property type="entry name" value="UDG"/>
    <property type="match status" value="1"/>
</dbReference>
<keyword evidence="2" id="KW-0479">Metal-binding</keyword>
<proteinExistence type="predicted"/>
<gene>
    <name evidence="9" type="ORF">ENX07_04505</name>
</gene>
<reference evidence="9" key="1">
    <citation type="journal article" date="2020" name="mSystems">
        <title>Genome- and Community-Level Interaction Insights into Carbon Utilization and Element Cycling Functions of Hydrothermarchaeota in Hydrothermal Sediment.</title>
        <authorList>
            <person name="Zhou Z."/>
            <person name="Liu Y."/>
            <person name="Xu W."/>
            <person name="Pan J."/>
            <person name="Luo Z.H."/>
            <person name="Li M."/>
        </authorList>
    </citation>
    <scope>NUCLEOTIDE SEQUENCE [LARGE SCALE GENOMIC DNA]</scope>
    <source>
        <strain evidence="9">SpSt-906</strain>
    </source>
</reference>
<evidence type="ECO:0000256" key="5">
    <source>
        <dbReference type="ARBA" id="ARBA00023004"/>
    </source>
</evidence>
<dbReference type="InterPro" id="IPR005122">
    <property type="entry name" value="Uracil-DNA_glycosylase-like"/>
</dbReference>
<keyword evidence="3" id="KW-0227">DNA damage</keyword>
<dbReference type="GO" id="GO:0097506">
    <property type="term" value="F:deaminated base DNA N-glycosylase activity"/>
    <property type="evidence" value="ECO:0007669"/>
    <property type="project" value="UniProtKB-ARBA"/>
</dbReference>
<dbReference type="GO" id="GO:0051539">
    <property type="term" value="F:4 iron, 4 sulfur cluster binding"/>
    <property type="evidence" value="ECO:0007669"/>
    <property type="project" value="UniProtKB-KW"/>
</dbReference>
<sequence>MSKRALSLLVQKIRRCQRCRRPEGSYPVFAPLFPAKVILIGQAPGREETKKGVPFIGKAGRRLFQWLKEAGIKEEEFRKRVYITQVVKCFFGKGKRGDIKPNKAIIDACFPYLREEIKRLDPEILIPVGALAIEKVLGKGKLVSFVGKRFRVELFARKRFVIPLPHPSGVSVWTYKKENRSRLRKAIGLIKSLFSPPVPG</sequence>
<dbReference type="SMART" id="SM00986">
    <property type="entry name" value="UDG"/>
    <property type="match status" value="1"/>
</dbReference>
<evidence type="ECO:0000256" key="6">
    <source>
        <dbReference type="ARBA" id="ARBA00023014"/>
    </source>
</evidence>
<dbReference type="Gene3D" id="3.40.470.10">
    <property type="entry name" value="Uracil-DNA glycosylase-like domain"/>
    <property type="match status" value="1"/>
</dbReference>
<dbReference type="GO" id="GO:0046872">
    <property type="term" value="F:metal ion binding"/>
    <property type="evidence" value="ECO:0007669"/>
    <property type="project" value="UniProtKB-KW"/>
</dbReference>
<evidence type="ECO:0000256" key="2">
    <source>
        <dbReference type="ARBA" id="ARBA00022723"/>
    </source>
</evidence>
<evidence type="ECO:0000259" key="8">
    <source>
        <dbReference type="SMART" id="SM00986"/>
    </source>
</evidence>
<evidence type="ECO:0000313" key="9">
    <source>
        <dbReference type="EMBL" id="HGE99313.1"/>
    </source>
</evidence>
<dbReference type="GO" id="GO:0006281">
    <property type="term" value="P:DNA repair"/>
    <property type="evidence" value="ECO:0007669"/>
    <property type="project" value="UniProtKB-KW"/>
</dbReference>
<comment type="caution">
    <text evidence="9">The sequence shown here is derived from an EMBL/GenBank/DDBJ whole genome shotgun (WGS) entry which is preliminary data.</text>
</comment>
<keyword evidence="6" id="KW-0411">Iron-sulfur</keyword>
<dbReference type="CDD" id="cd10030">
    <property type="entry name" value="UDG-F4_TTUDGA_SPO1dp_like"/>
    <property type="match status" value="1"/>
</dbReference>
<dbReference type="PANTHER" id="PTHR33693">
    <property type="entry name" value="TYPE-5 URACIL-DNA GLYCOSYLASE"/>
    <property type="match status" value="1"/>
</dbReference>
<dbReference type="InterPro" id="IPR051536">
    <property type="entry name" value="UDG_Type-4/5"/>
</dbReference>